<dbReference type="EMBL" id="LXQA010974410">
    <property type="protein sequence ID" value="MCI79474.1"/>
    <property type="molecule type" value="Genomic_DNA"/>
</dbReference>
<sequence>MTITKHLLSKLGYKERNAVISPLSLQNVLGMVAAGSEGPIQHQLISFIGLESIANLNSLSSHL</sequence>
<dbReference type="InterPro" id="IPR036186">
    <property type="entry name" value="Serpin_sf"/>
</dbReference>
<comment type="similarity">
    <text evidence="1">Belongs to the serpin family.</text>
</comment>
<keyword evidence="3" id="KW-1185">Reference proteome</keyword>
<evidence type="ECO:0000313" key="2">
    <source>
        <dbReference type="EMBL" id="MCI79474.1"/>
    </source>
</evidence>
<protein>
    <submittedName>
        <fullName evidence="2">Serpin-ZX-like</fullName>
    </submittedName>
</protein>
<organism evidence="2 3">
    <name type="scientific">Trifolium medium</name>
    <dbReference type="NCBI Taxonomy" id="97028"/>
    <lineage>
        <taxon>Eukaryota</taxon>
        <taxon>Viridiplantae</taxon>
        <taxon>Streptophyta</taxon>
        <taxon>Embryophyta</taxon>
        <taxon>Tracheophyta</taxon>
        <taxon>Spermatophyta</taxon>
        <taxon>Magnoliopsida</taxon>
        <taxon>eudicotyledons</taxon>
        <taxon>Gunneridae</taxon>
        <taxon>Pentapetalae</taxon>
        <taxon>rosids</taxon>
        <taxon>fabids</taxon>
        <taxon>Fabales</taxon>
        <taxon>Fabaceae</taxon>
        <taxon>Papilionoideae</taxon>
        <taxon>50 kb inversion clade</taxon>
        <taxon>NPAAA clade</taxon>
        <taxon>Hologalegina</taxon>
        <taxon>IRL clade</taxon>
        <taxon>Trifolieae</taxon>
        <taxon>Trifolium</taxon>
    </lineage>
</organism>
<evidence type="ECO:0000256" key="1">
    <source>
        <dbReference type="ARBA" id="ARBA00009500"/>
    </source>
</evidence>
<feature type="non-terminal residue" evidence="2">
    <location>
        <position position="63"/>
    </location>
</feature>
<proteinExistence type="inferred from homology"/>
<evidence type="ECO:0000313" key="3">
    <source>
        <dbReference type="Proteomes" id="UP000265520"/>
    </source>
</evidence>
<accession>A0A392UTX3</accession>
<name>A0A392UTX3_9FABA</name>
<dbReference type="SUPFAM" id="SSF56574">
    <property type="entry name" value="Serpins"/>
    <property type="match status" value="1"/>
</dbReference>
<dbReference type="Proteomes" id="UP000265520">
    <property type="component" value="Unassembled WGS sequence"/>
</dbReference>
<dbReference type="InterPro" id="IPR042178">
    <property type="entry name" value="Serpin_sf_1"/>
</dbReference>
<reference evidence="2 3" key="1">
    <citation type="journal article" date="2018" name="Front. Plant Sci.">
        <title>Red Clover (Trifolium pratense) and Zigzag Clover (T. medium) - A Picture of Genomic Similarities and Differences.</title>
        <authorList>
            <person name="Dluhosova J."/>
            <person name="Istvanek J."/>
            <person name="Nedelnik J."/>
            <person name="Repkova J."/>
        </authorList>
    </citation>
    <scope>NUCLEOTIDE SEQUENCE [LARGE SCALE GENOMIC DNA]</scope>
    <source>
        <strain evidence="3">cv. 10/8</strain>
        <tissue evidence="2">Leaf</tissue>
    </source>
</reference>
<dbReference type="AlphaFoldDB" id="A0A392UTX3"/>
<dbReference type="Gene3D" id="3.30.497.10">
    <property type="entry name" value="Antithrombin, subunit I, domain 2"/>
    <property type="match status" value="1"/>
</dbReference>
<comment type="caution">
    <text evidence="2">The sequence shown here is derived from an EMBL/GenBank/DDBJ whole genome shotgun (WGS) entry which is preliminary data.</text>
</comment>